<dbReference type="EMBL" id="CP001127">
    <property type="protein sequence ID" value="ACF90349.1"/>
    <property type="molecule type" value="Genomic_DNA"/>
</dbReference>
<protein>
    <submittedName>
        <fullName evidence="1">Uncharacterized protein</fullName>
    </submittedName>
</protein>
<sequence length="42" mass="4641">MKQTIILAMALINNRSRATYIQRVSELPDGIQPVLFPGLLTG</sequence>
<dbReference type="KEGG" id="sew:SeSA_A2009"/>
<gene>
    <name evidence="1" type="ordered locus">SeSA_A2009</name>
</gene>
<organism evidence="1 2">
    <name type="scientific">Salmonella schwarzengrund (strain CVM19633)</name>
    <dbReference type="NCBI Taxonomy" id="439843"/>
    <lineage>
        <taxon>Bacteria</taxon>
        <taxon>Pseudomonadati</taxon>
        <taxon>Pseudomonadota</taxon>
        <taxon>Gammaproteobacteria</taxon>
        <taxon>Enterobacterales</taxon>
        <taxon>Enterobacteriaceae</taxon>
        <taxon>Salmonella</taxon>
    </lineage>
</organism>
<accession>A0A0N1QVQ2</accession>
<evidence type="ECO:0000313" key="1">
    <source>
        <dbReference type="EMBL" id="ACF90349.1"/>
    </source>
</evidence>
<dbReference type="HOGENOM" id="CLU_3375818_0_0_6"/>
<dbReference type="Proteomes" id="UP000001865">
    <property type="component" value="Chromosome"/>
</dbReference>
<reference evidence="1 2" key="1">
    <citation type="journal article" date="2011" name="J. Bacteriol.">
        <title>Comparative genomics of 28 Salmonella enterica isolates: evidence for CRISPR-mediated adaptive sublineage evolution.</title>
        <authorList>
            <person name="Fricke W.F."/>
            <person name="Mammel M.K."/>
            <person name="McDermott P.F."/>
            <person name="Tartera C."/>
            <person name="White D.G."/>
            <person name="Leclerc J.E."/>
            <person name="Ravel J."/>
            <person name="Cebula T.A."/>
        </authorList>
    </citation>
    <scope>NUCLEOTIDE SEQUENCE [LARGE SCALE GENOMIC DNA]</scope>
    <source>
        <strain evidence="1 2">CVM19633</strain>
    </source>
</reference>
<dbReference type="AlphaFoldDB" id="A0A0N1QVQ2"/>
<evidence type="ECO:0000313" key="2">
    <source>
        <dbReference type="Proteomes" id="UP000001865"/>
    </source>
</evidence>
<name>A0A0N1QVQ2_SALSV</name>
<proteinExistence type="predicted"/>